<dbReference type="InterPro" id="IPR010982">
    <property type="entry name" value="Lambda_DNA-bd_dom_sf"/>
</dbReference>
<evidence type="ECO:0000259" key="1">
    <source>
        <dbReference type="PROSITE" id="PS50943"/>
    </source>
</evidence>
<dbReference type="Proteomes" id="UP000017548">
    <property type="component" value="Unassembled WGS sequence"/>
</dbReference>
<accession>A0ABN0PLW2</accession>
<dbReference type="InterPro" id="IPR001387">
    <property type="entry name" value="Cro/C1-type_HTH"/>
</dbReference>
<reference evidence="2 3" key="1">
    <citation type="journal article" date="2013" name="Genome Announc.">
        <title>Draft Genome Sequence of Shewanella decolorationis S12, a Dye-Degrading Bacterium Isolated from a Wastewater Treatment Plant.</title>
        <authorList>
            <person name="Xu M."/>
            <person name="Fang Y."/>
            <person name="Liu J."/>
            <person name="Chen X."/>
            <person name="Sun G."/>
            <person name="Guo J."/>
            <person name="Hua Z."/>
            <person name="Tu Q."/>
            <person name="Wu L."/>
            <person name="Zhou J."/>
            <person name="Liu X."/>
        </authorList>
    </citation>
    <scope>NUCLEOTIDE SEQUENCE [LARGE SCALE GENOMIC DNA]</scope>
    <source>
        <strain evidence="2 3">S12</strain>
    </source>
</reference>
<dbReference type="PROSITE" id="PS50943">
    <property type="entry name" value="HTH_CROC1"/>
    <property type="match status" value="1"/>
</dbReference>
<name>A0ABN0PLW2_9GAMM</name>
<dbReference type="Gene3D" id="1.10.260.40">
    <property type="entry name" value="lambda repressor-like DNA-binding domains"/>
    <property type="match status" value="1"/>
</dbReference>
<organism evidence="2 3">
    <name type="scientific">Shewanella decolorationis S12</name>
    <dbReference type="NCBI Taxonomy" id="1353536"/>
    <lineage>
        <taxon>Bacteria</taxon>
        <taxon>Pseudomonadati</taxon>
        <taxon>Pseudomonadota</taxon>
        <taxon>Gammaproteobacteria</taxon>
        <taxon>Alteromonadales</taxon>
        <taxon>Shewanellaceae</taxon>
        <taxon>Shewanella</taxon>
    </lineage>
</organism>
<dbReference type="SUPFAM" id="SSF47413">
    <property type="entry name" value="lambda repressor-like DNA-binding domains"/>
    <property type="match status" value="1"/>
</dbReference>
<dbReference type="CDD" id="cd00093">
    <property type="entry name" value="HTH_XRE"/>
    <property type="match status" value="1"/>
</dbReference>
<sequence length="326" mass="37602">MEHAMICTPISYPSKTSAQTFSNFLKHTRTENQLSQEDLCCLLRQKSCLFDSLDAITISRWERGVNIPSLAKQAEIVEIFGAELFDIYREDKTFIHEGLALINLFESSIERSEHPYYRNKPYRVEFIDSQDDNFMTLLQLSLVYESNPRLSLANRQLSQPFFCGLSLVVAFSFGEQIVGHSLFCRTQAKVALEFMNDEVDLFEVIGHHSQSIPDTLMVFSSFGVTPHIENYMMSVYLHKMALSRSIKYLSFSICDETLKRKLTQFKLPLFKIRTLDNYHKPIKNYSFFASRTEVMANRNLLKLSVIPSAKSQTIDPIFFMQLGTSI</sequence>
<proteinExistence type="predicted"/>
<keyword evidence="3" id="KW-1185">Reference proteome</keyword>
<evidence type="ECO:0000313" key="3">
    <source>
        <dbReference type="Proteomes" id="UP000017548"/>
    </source>
</evidence>
<comment type="caution">
    <text evidence="2">The sequence shown here is derived from an EMBL/GenBank/DDBJ whole genome shotgun (WGS) entry which is preliminary data.</text>
</comment>
<feature type="domain" description="HTH cro/C1-type" evidence="1">
    <location>
        <begin position="57"/>
        <end position="87"/>
    </location>
</feature>
<protein>
    <submittedName>
        <fullName evidence="2">XRE family transcriptional regulator</fullName>
    </submittedName>
</protein>
<evidence type="ECO:0000313" key="2">
    <source>
        <dbReference type="EMBL" id="ESE41045.1"/>
    </source>
</evidence>
<gene>
    <name evidence="2" type="ORF">SHD_2250</name>
</gene>
<dbReference type="EMBL" id="AXZL01000067">
    <property type="protein sequence ID" value="ESE41045.1"/>
    <property type="molecule type" value="Genomic_DNA"/>
</dbReference>